<evidence type="ECO:0000256" key="3">
    <source>
        <dbReference type="ARBA" id="ARBA00023157"/>
    </source>
</evidence>
<evidence type="ECO:0000259" key="5">
    <source>
        <dbReference type="SMART" id="SM00458"/>
    </source>
</evidence>
<dbReference type="SMART" id="SM00458">
    <property type="entry name" value="RICIN"/>
    <property type="match status" value="1"/>
</dbReference>
<accession>A0A0D6L4E7</accession>
<dbReference type="GO" id="GO:0030246">
    <property type="term" value="F:carbohydrate binding"/>
    <property type="evidence" value="ECO:0007669"/>
    <property type="project" value="UniProtKB-KW"/>
</dbReference>
<keyword evidence="3" id="KW-1015">Disulfide bond</keyword>
<dbReference type="Gene3D" id="2.80.10.50">
    <property type="match status" value="1"/>
</dbReference>
<gene>
    <name evidence="6" type="ORF">ANCCEY_14843</name>
</gene>
<name>A0A0D6L4E7_9BILA</name>
<evidence type="ECO:0000256" key="2">
    <source>
        <dbReference type="ARBA" id="ARBA00022734"/>
    </source>
</evidence>
<evidence type="ECO:0000256" key="4">
    <source>
        <dbReference type="ARBA" id="ARBA00023211"/>
    </source>
</evidence>
<keyword evidence="7" id="KW-1185">Reference proteome</keyword>
<dbReference type="PANTHER" id="PTHR11675:SF101">
    <property type="entry name" value="POLYPEPTIDE N-ACETYLGALACTOSAMINYLTRANSFERASE 5"/>
    <property type="match status" value="1"/>
</dbReference>
<dbReference type="AlphaFoldDB" id="A0A0D6L4E7"/>
<dbReference type="GO" id="GO:0006493">
    <property type="term" value="P:protein O-linked glycosylation"/>
    <property type="evidence" value="ECO:0007669"/>
    <property type="project" value="TreeGrafter"/>
</dbReference>
<dbReference type="InterPro" id="IPR035992">
    <property type="entry name" value="Ricin_B-like_lectins"/>
</dbReference>
<protein>
    <submittedName>
        <fullName evidence="6">Ricin-type beta-trefoil lectin domain protein</fullName>
    </submittedName>
</protein>
<comment type="cofactor">
    <cofactor evidence="1">
        <name>Mn(2+)</name>
        <dbReference type="ChEBI" id="CHEBI:29035"/>
    </cofactor>
</comment>
<dbReference type="PANTHER" id="PTHR11675">
    <property type="entry name" value="N-ACETYLGALACTOSAMINYLTRANSFERASE"/>
    <property type="match status" value="1"/>
</dbReference>
<dbReference type="CDD" id="cd23433">
    <property type="entry name" value="beta-trefoil_Ricin_GALNT1-like"/>
    <property type="match status" value="1"/>
</dbReference>
<evidence type="ECO:0000313" key="7">
    <source>
        <dbReference type="Proteomes" id="UP000054495"/>
    </source>
</evidence>
<dbReference type="Pfam" id="PF00652">
    <property type="entry name" value="Ricin_B_lectin"/>
    <property type="match status" value="1"/>
</dbReference>
<reference evidence="6 7" key="1">
    <citation type="submission" date="2013-05" db="EMBL/GenBank/DDBJ databases">
        <title>Draft genome of the parasitic nematode Anyclostoma ceylanicum.</title>
        <authorList>
            <person name="Mitreva M."/>
        </authorList>
    </citation>
    <scope>NUCLEOTIDE SEQUENCE [LARGE SCALE GENOMIC DNA]</scope>
</reference>
<keyword evidence="2 6" id="KW-0430">Lectin</keyword>
<evidence type="ECO:0000313" key="6">
    <source>
        <dbReference type="EMBL" id="EPB66065.1"/>
    </source>
</evidence>
<dbReference type="PROSITE" id="PS50231">
    <property type="entry name" value="RICIN_B_LECTIN"/>
    <property type="match status" value="1"/>
</dbReference>
<dbReference type="Gene3D" id="1.10.8.460">
    <property type="entry name" value="ppGaNTase-T1 linker domain-like"/>
    <property type="match status" value="1"/>
</dbReference>
<dbReference type="EMBL" id="KE126576">
    <property type="protein sequence ID" value="EPB66065.1"/>
    <property type="molecule type" value="Genomic_DNA"/>
</dbReference>
<feature type="domain" description="Ricin B lectin" evidence="5">
    <location>
        <begin position="53"/>
        <end position="179"/>
    </location>
</feature>
<dbReference type="Proteomes" id="UP000054495">
    <property type="component" value="Unassembled WGS sequence"/>
</dbReference>
<organism evidence="6 7">
    <name type="scientific">Ancylostoma ceylanicum</name>
    <dbReference type="NCBI Taxonomy" id="53326"/>
    <lineage>
        <taxon>Eukaryota</taxon>
        <taxon>Metazoa</taxon>
        <taxon>Ecdysozoa</taxon>
        <taxon>Nematoda</taxon>
        <taxon>Chromadorea</taxon>
        <taxon>Rhabditida</taxon>
        <taxon>Rhabditina</taxon>
        <taxon>Rhabditomorpha</taxon>
        <taxon>Strongyloidea</taxon>
        <taxon>Ancylostomatidae</taxon>
        <taxon>Ancylostomatinae</taxon>
        <taxon>Ancylostoma</taxon>
    </lineage>
</organism>
<keyword evidence="4" id="KW-0464">Manganese</keyword>
<proteinExistence type="predicted"/>
<evidence type="ECO:0000256" key="1">
    <source>
        <dbReference type="ARBA" id="ARBA00001936"/>
    </source>
</evidence>
<dbReference type="SUPFAM" id="SSF50370">
    <property type="entry name" value="Ricin B-like lectins"/>
    <property type="match status" value="1"/>
</dbReference>
<dbReference type="GO" id="GO:0004653">
    <property type="term" value="F:polypeptide N-acetylgalactosaminyltransferase activity"/>
    <property type="evidence" value="ECO:0007669"/>
    <property type="project" value="TreeGrafter"/>
</dbReference>
<dbReference type="InterPro" id="IPR000772">
    <property type="entry name" value="Ricin_B_lectin"/>
</dbReference>
<dbReference type="GO" id="GO:0005794">
    <property type="term" value="C:Golgi apparatus"/>
    <property type="evidence" value="ECO:0007669"/>
    <property type="project" value="TreeGrafter"/>
</dbReference>
<sequence>MDQYKQFFYKMVPSARNVDPGDVSDRRQLRASLQCKTFEWYLKNIYPEAPLPYDFISLGAVSNPESKRCLDTMAKKDGPVGLQSCHGAGGNQAWALTERGEIRSDDLCLSSGGAFSVDNLLRLERCNVASPNQKHLFKYDAETEKIVHVKTGRCVSAGKGSEAELRSCVDSAAQRWSVEGYVQ</sequence>